<dbReference type="PANTHER" id="PTHR43280">
    <property type="entry name" value="ARAC-FAMILY TRANSCRIPTIONAL REGULATOR"/>
    <property type="match status" value="1"/>
</dbReference>
<feature type="domain" description="HTH araC/xylS-type" evidence="4">
    <location>
        <begin position="154"/>
        <end position="252"/>
    </location>
</feature>
<gene>
    <name evidence="5" type="ORF">SAMN05192540_3353</name>
</gene>
<dbReference type="GO" id="GO:0003700">
    <property type="term" value="F:DNA-binding transcription factor activity"/>
    <property type="evidence" value="ECO:0007669"/>
    <property type="project" value="InterPro"/>
</dbReference>
<evidence type="ECO:0000256" key="3">
    <source>
        <dbReference type="ARBA" id="ARBA00023163"/>
    </source>
</evidence>
<dbReference type="SUPFAM" id="SSF46689">
    <property type="entry name" value="Homeodomain-like"/>
    <property type="match status" value="1"/>
</dbReference>
<evidence type="ECO:0000256" key="1">
    <source>
        <dbReference type="ARBA" id="ARBA00023015"/>
    </source>
</evidence>
<accession>A0A1H4T3M0</accession>
<evidence type="ECO:0000256" key="2">
    <source>
        <dbReference type="ARBA" id="ARBA00023125"/>
    </source>
</evidence>
<dbReference type="SMART" id="SM00342">
    <property type="entry name" value="HTH_ARAC"/>
    <property type="match status" value="1"/>
</dbReference>
<dbReference type="EMBL" id="FNTB01000001">
    <property type="protein sequence ID" value="SEC51075.1"/>
    <property type="molecule type" value="Genomic_DNA"/>
</dbReference>
<organism evidence="5 6">
    <name type="scientific">Maribacter dokdonensis</name>
    <dbReference type="NCBI Taxonomy" id="320912"/>
    <lineage>
        <taxon>Bacteria</taxon>
        <taxon>Pseudomonadati</taxon>
        <taxon>Bacteroidota</taxon>
        <taxon>Flavobacteriia</taxon>
        <taxon>Flavobacteriales</taxon>
        <taxon>Flavobacteriaceae</taxon>
        <taxon>Maribacter</taxon>
    </lineage>
</organism>
<dbReference type="Proteomes" id="UP000183038">
    <property type="component" value="Unassembled WGS sequence"/>
</dbReference>
<evidence type="ECO:0000313" key="5">
    <source>
        <dbReference type="EMBL" id="SEC51075.1"/>
    </source>
</evidence>
<keyword evidence="2 5" id="KW-0238">DNA-binding</keyword>
<dbReference type="GO" id="GO:0043565">
    <property type="term" value="F:sequence-specific DNA binding"/>
    <property type="evidence" value="ECO:0007669"/>
    <property type="project" value="InterPro"/>
</dbReference>
<dbReference type="RefSeq" id="WP_058102969.1">
    <property type="nucleotide sequence ID" value="NZ_FNTB01000001.1"/>
</dbReference>
<evidence type="ECO:0000259" key="4">
    <source>
        <dbReference type="PROSITE" id="PS01124"/>
    </source>
</evidence>
<evidence type="ECO:0000313" key="6">
    <source>
        <dbReference type="Proteomes" id="UP000183038"/>
    </source>
</evidence>
<dbReference type="Gene3D" id="1.10.10.60">
    <property type="entry name" value="Homeodomain-like"/>
    <property type="match status" value="1"/>
</dbReference>
<dbReference type="AlphaFoldDB" id="A0A1H4T3M0"/>
<dbReference type="PRINTS" id="PR00032">
    <property type="entry name" value="HTHARAC"/>
</dbReference>
<dbReference type="Pfam" id="PF12833">
    <property type="entry name" value="HTH_18"/>
    <property type="match status" value="1"/>
</dbReference>
<dbReference type="OrthoDB" id="1096411at2"/>
<proteinExistence type="predicted"/>
<keyword evidence="1" id="KW-0805">Transcription regulation</keyword>
<protein>
    <submittedName>
        <fullName evidence="5">AraC-type DNA-binding protein</fullName>
    </submittedName>
</protein>
<keyword evidence="3" id="KW-0804">Transcription</keyword>
<sequence>MNLNTWKTKIKIDLNFDTKTVLLSGNSMGIYFEFYSVNNIIVHFKPLNELFKNSVYTGNSGVLLNFERDLIDEDDVEYALDVMSLFNKYPQLNIRSEKEVAQVKKLIEMLKDEYFGENVSYIMLKTLLKVLLLHLIRFQNNELLPQDIHQKRVFQFLELMEINFLNETNAEYYANQLGISTKRLNQVLQEKLNLTAKQVIQQRQITEAKRKLIRSEITTKELAFDLGFESISSFSRFFKKNVGVSPTAFKAQQNS</sequence>
<dbReference type="InterPro" id="IPR020449">
    <property type="entry name" value="Tscrpt_reg_AraC-type_HTH"/>
</dbReference>
<dbReference type="InterPro" id="IPR018060">
    <property type="entry name" value="HTH_AraC"/>
</dbReference>
<dbReference type="InterPro" id="IPR009057">
    <property type="entry name" value="Homeodomain-like_sf"/>
</dbReference>
<reference evidence="5 6" key="1">
    <citation type="submission" date="2016-10" db="EMBL/GenBank/DDBJ databases">
        <authorList>
            <person name="de Groot N.N."/>
        </authorList>
    </citation>
    <scope>NUCLEOTIDE SEQUENCE [LARGE SCALE GENOMIC DNA]</scope>
    <source>
        <strain evidence="5 6">MAR_2009_71</strain>
    </source>
</reference>
<dbReference type="PANTHER" id="PTHR43280:SF32">
    <property type="entry name" value="TRANSCRIPTIONAL REGULATORY PROTEIN"/>
    <property type="match status" value="1"/>
</dbReference>
<dbReference type="PROSITE" id="PS01124">
    <property type="entry name" value="HTH_ARAC_FAMILY_2"/>
    <property type="match status" value="1"/>
</dbReference>
<name>A0A1H4T3M0_9FLAO</name>